<evidence type="ECO:0000256" key="3">
    <source>
        <dbReference type="ARBA" id="ARBA00023186"/>
    </source>
</evidence>
<reference evidence="8" key="2">
    <citation type="submission" date="2018-04" db="EMBL/GenBank/DDBJ databases">
        <title>OnivRS2 (Oryza nivara Reference Sequence Version 2).</title>
        <authorList>
            <person name="Zhang J."/>
            <person name="Kudrna D."/>
            <person name="Lee S."/>
            <person name="Talag J."/>
            <person name="Rajasekar S."/>
            <person name="Welchert J."/>
            <person name="Hsing Y.-I."/>
            <person name="Wing R.A."/>
        </authorList>
    </citation>
    <scope>NUCLEOTIDE SEQUENCE [LARGE SCALE GENOMIC DNA]</scope>
    <source>
        <strain evidence="8">SL10</strain>
    </source>
</reference>
<dbReference type="GO" id="GO:0016787">
    <property type="term" value="F:hydrolase activity"/>
    <property type="evidence" value="ECO:0007669"/>
    <property type="project" value="UniProtKB-KW"/>
</dbReference>
<dbReference type="SUPFAM" id="SSF90002">
    <property type="entry name" value="Hypothetical protein YjiA, C-terminal domain"/>
    <property type="match status" value="1"/>
</dbReference>
<dbReference type="GO" id="GO:0000166">
    <property type="term" value="F:nucleotide binding"/>
    <property type="evidence" value="ECO:0007669"/>
    <property type="project" value="UniProtKB-KW"/>
</dbReference>
<dbReference type="InterPro" id="IPR027417">
    <property type="entry name" value="P-loop_NTPase"/>
</dbReference>
<keyword evidence="3" id="KW-0143">Chaperone</keyword>
<evidence type="ECO:0000256" key="4">
    <source>
        <dbReference type="ARBA" id="ARBA00034320"/>
    </source>
</evidence>
<feature type="domain" description="CobW/HypB/UreG nucleotide-binding" evidence="6">
    <location>
        <begin position="91"/>
        <end position="275"/>
    </location>
</feature>
<evidence type="ECO:0000313" key="9">
    <source>
        <dbReference type="Proteomes" id="UP000006591"/>
    </source>
</evidence>
<evidence type="ECO:0008006" key="10">
    <source>
        <dbReference type="Google" id="ProtNLM"/>
    </source>
</evidence>
<keyword evidence="9" id="KW-1185">Reference proteome</keyword>
<dbReference type="PANTHER" id="PTHR13748">
    <property type="entry name" value="COBW-RELATED"/>
    <property type="match status" value="1"/>
</dbReference>
<organism evidence="8">
    <name type="scientific">Oryza nivara</name>
    <name type="common">Indian wild rice</name>
    <name type="synonym">Oryza sativa f. spontanea</name>
    <dbReference type="NCBI Taxonomy" id="4536"/>
    <lineage>
        <taxon>Eukaryota</taxon>
        <taxon>Viridiplantae</taxon>
        <taxon>Streptophyta</taxon>
        <taxon>Embryophyta</taxon>
        <taxon>Tracheophyta</taxon>
        <taxon>Spermatophyta</taxon>
        <taxon>Magnoliopsida</taxon>
        <taxon>Liliopsida</taxon>
        <taxon>Poales</taxon>
        <taxon>Poaceae</taxon>
        <taxon>BOP clade</taxon>
        <taxon>Oryzoideae</taxon>
        <taxon>Oryzeae</taxon>
        <taxon>Oryzinae</taxon>
        <taxon>Oryza</taxon>
    </lineage>
</organism>
<dbReference type="AlphaFoldDB" id="A0A0E0GQ15"/>
<dbReference type="Pfam" id="PF07683">
    <property type="entry name" value="CobW_C"/>
    <property type="match status" value="1"/>
</dbReference>
<proteinExistence type="inferred from homology"/>
<dbReference type="EnsemblPlants" id="ONIVA03G25780.2">
    <property type="protein sequence ID" value="ONIVA03G25780.2"/>
    <property type="gene ID" value="ONIVA03G25780"/>
</dbReference>
<evidence type="ECO:0000256" key="2">
    <source>
        <dbReference type="ARBA" id="ARBA00022801"/>
    </source>
</evidence>
<dbReference type="InterPro" id="IPR036627">
    <property type="entry name" value="CobW-likC_sf"/>
</dbReference>
<dbReference type="Pfam" id="PF02492">
    <property type="entry name" value="cobW"/>
    <property type="match status" value="1"/>
</dbReference>
<dbReference type="PANTHER" id="PTHR13748:SF62">
    <property type="entry name" value="COBW DOMAIN-CONTAINING PROTEIN"/>
    <property type="match status" value="1"/>
</dbReference>
<protein>
    <recommendedName>
        <fullName evidence="10">CobW C-terminal domain-containing protein</fullName>
    </recommendedName>
</protein>
<comment type="similarity">
    <text evidence="4">Belongs to the SIMIBI class G3E GTPase family. ZNG1 subfamily.</text>
</comment>
<dbReference type="InterPro" id="IPR051316">
    <property type="entry name" value="Zinc-reg_GTPase_activator"/>
</dbReference>
<evidence type="ECO:0000256" key="5">
    <source>
        <dbReference type="ARBA" id="ARBA00049117"/>
    </source>
</evidence>
<dbReference type="SUPFAM" id="SSF52540">
    <property type="entry name" value="P-loop containing nucleoside triphosphate hydrolases"/>
    <property type="match status" value="1"/>
</dbReference>
<keyword evidence="1" id="KW-0547">Nucleotide-binding</keyword>
<reference evidence="8" key="1">
    <citation type="submission" date="2015-04" db="UniProtKB">
        <authorList>
            <consortium name="EnsemblPlants"/>
        </authorList>
    </citation>
    <scope>IDENTIFICATION</scope>
    <source>
        <strain evidence="8">SL10</strain>
    </source>
</reference>
<comment type="catalytic activity">
    <reaction evidence="5">
        <text>GTP + H2O = GDP + phosphate + H(+)</text>
        <dbReference type="Rhea" id="RHEA:19669"/>
        <dbReference type="ChEBI" id="CHEBI:15377"/>
        <dbReference type="ChEBI" id="CHEBI:15378"/>
        <dbReference type="ChEBI" id="CHEBI:37565"/>
        <dbReference type="ChEBI" id="CHEBI:43474"/>
        <dbReference type="ChEBI" id="CHEBI:58189"/>
    </reaction>
    <physiologicalReaction direction="left-to-right" evidence="5">
        <dbReference type="Rhea" id="RHEA:19670"/>
    </physiologicalReaction>
</comment>
<dbReference type="Gene3D" id="3.30.1220.10">
    <property type="entry name" value="CobW-like, C-terminal domain"/>
    <property type="match status" value="1"/>
</dbReference>
<dbReference type="Gene3D" id="3.40.50.300">
    <property type="entry name" value="P-loop containing nucleotide triphosphate hydrolases"/>
    <property type="match status" value="1"/>
</dbReference>
<evidence type="ECO:0000256" key="1">
    <source>
        <dbReference type="ARBA" id="ARBA00022741"/>
    </source>
</evidence>
<keyword evidence="2" id="KW-0378">Hydrolase</keyword>
<sequence length="427" mass="46584">MAAALCSASPAISAAAAAALGAAARRLRVRVRAASRPYCAAPAPPRAAAAVGAQSWRARRRFAASAASTTTEEEEEGAGAEVMIPPDNRIPATIITGFLGSGKTTLLNHILTAHHGKRIAVIENEYGEVDIDGSLVAAQTAGAEDIMMLNNGCLCCTVRGDLVRMIGELVDKKKGKFDHIIIETTGLANPAPIIQTFYAEDTVFNDVKLDGVVTLVDAKHARLHLDEVKPKGIVNEAVQQIAYADRIIVNKIDLVSEPEVSSLVERIRSMNRMAHLKRAEYGKVDLDYVLGIGGFDLERIESASHMTTTQGMNINMTMNTIITTIITMTMNTNMTIMHTITPMILADMWLGNLLLERSDDIYRMKGLLSVSGMPQRFVFQGVHDIFQGSPERMWEPNEPRINKIVFIGKNLNGEELEKGFKDCLLKK</sequence>
<dbReference type="Proteomes" id="UP000006591">
    <property type="component" value="Chromosome 3"/>
</dbReference>
<dbReference type="Gramene" id="ONIVA03G25780.2">
    <property type="protein sequence ID" value="ONIVA03G25780.2"/>
    <property type="gene ID" value="ONIVA03G25780"/>
</dbReference>
<evidence type="ECO:0000259" key="6">
    <source>
        <dbReference type="Pfam" id="PF02492"/>
    </source>
</evidence>
<dbReference type="InterPro" id="IPR003495">
    <property type="entry name" value="CobW/HypB/UreG_nucleotide-bd"/>
</dbReference>
<dbReference type="GO" id="GO:0005737">
    <property type="term" value="C:cytoplasm"/>
    <property type="evidence" value="ECO:0007669"/>
    <property type="project" value="TreeGrafter"/>
</dbReference>
<evidence type="ECO:0000313" key="8">
    <source>
        <dbReference type="EnsemblPlants" id="ONIVA03G25780.2"/>
    </source>
</evidence>
<dbReference type="FunFam" id="3.40.50.300:FF:000778">
    <property type="entry name" value="GTP-binding protein YjiA"/>
    <property type="match status" value="1"/>
</dbReference>
<accession>A0A0E0GQ15</accession>
<dbReference type="InterPro" id="IPR011629">
    <property type="entry name" value="CobW-like_C"/>
</dbReference>
<evidence type="ECO:0000259" key="7">
    <source>
        <dbReference type="Pfam" id="PF07683"/>
    </source>
</evidence>
<feature type="domain" description="CobW C-terminal" evidence="7">
    <location>
        <begin position="349"/>
        <end position="424"/>
    </location>
</feature>
<dbReference type="CDD" id="cd03112">
    <property type="entry name" value="CobW-like"/>
    <property type="match status" value="1"/>
</dbReference>
<name>A0A0E0GQ15_ORYNI</name>